<evidence type="ECO:0000313" key="2">
    <source>
        <dbReference type="EMBL" id="GFS24507.1"/>
    </source>
</evidence>
<accession>A0AAV4JUA4</accession>
<gene>
    <name evidence="2" type="ORF">ElyMa_007005000</name>
</gene>
<feature type="compositionally biased region" description="Low complexity" evidence="1">
    <location>
        <begin position="59"/>
        <end position="71"/>
    </location>
</feature>
<proteinExistence type="predicted"/>
<name>A0AAV4JUA4_9GAST</name>
<feature type="region of interest" description="Disordered" evidence="1">
    <location>
        <begin position="42"/>
        <end position="204"/>
    </location>
</feature>
<feature type="compositionally biased region" description="Polar residues" evidence="1">
    <location>
        <begin position="169"/>
        <end position="181"/>
    </location>
</feature>
<protein>
    <submittedName>
        <fullName evidence="2">Uncharacterized protein</fullName>
    </submittedName>
</protein>
<evidence type="ECO:0000313" key="3">
    <source>
        <dbReference type="Proteomes" id="UP000762676"/>
    </source>
</evidence>
<keyword evidence="3" id="KW-1185">Reference proteome</keyword>
<sequence length="204" mass="22562">MPPGVVVATSIDHHLAWRHGIQMGKRQWHCHVCQTTMTGLETREHRCGGRRKTRNSQQRSKPPRSTTTTTKELSPSHEPAEEGETSQAGENRTDSPAAPQVVAGTERSPSPRTKEQAPLPGGDDDSEDDDGVRHEEGHNITNNGTLKFESPPQTTPQEESDESHALPRSQLSFTPGPSASPENLMDVRNNELSPERSINTRNYY</sequence>
<organism evidence="2 3">
    <name type="scientific">Elysia marginata</name>
    <dbReference type="NCBI Taxonomy" id="1093978"/>
    <lineage>
        <taxon>Eukaryota</taxon>
        <taxon>Metazoa</taxon>
        <taxon>Spiralia</taxon>
        <taxon>Lophotrochozoa</taxon>
        <taxon>Mollusca</taxon>
        <taxon>Gastropoda</taxon>
        <taxon>Heterobranchia</taxon>
        <taxon>Euthyneura</taxon>
        <taxon>Panpulmonata</taxon>
        <taxon>Sacoglossa</taxon>
        <taxon>Placobranchoidea</taxon>
        <taxon>Plakobranchidae</taxon>
        <taxon>Elysia</taxon>
    </lineage>
</organism>
<evidence type="ECO:0000256" key="1">
    <source>
        <dbReference type="SAM" id="MobiDB-lite"/>
    </source>
</evidence>
<feature type="compositionally biased region" description="Polar residues" evidence="1">
    <location>
        <begin position="139"/>
        <end position="157"/>
    </location>
</feature>
<dbReference type="AlphaFoldDB" id="A0AAV4JUA4"/>
<reference evidence="2 3" key="1">
    <citation type="journal article" date="2021" name="Elife">
        <title>Chloroplast acquisition without the gene transfer in kleptoplastic sea slugs, Plakobranchus ocellatus.</title>
        <authorList>
            <person name="Maeda T."/>
            <person name="Takahashi S."/>
            <person name="Yoshida T."/>
            <person name="Shimamura S."/>
            <person name="Takaki Y."/>
            <person name="Nagai Y."/>
            <person name="Toyoda A."/>
            <person name="Suzuki Y."/>
            <person name="Arimoto A."/>
            <person name="Ishii H."/>
            <person name="Satoh N."/>
            <person name="Nishiyama T."/>
            <person name="Hasebe M."/>
            <person name="Maruyama T."/>
            <person name="Minagawa J."/>
            <person name="Obokata J."/>
            <person name="Shigenobu S."/>
        </authorList>
    </citation>
    <scope>NUCLEOTIDE SEQUENCE [LARGE SCALE GENOMIC DNA]</scope>
</reference>
<dbReference type="Proteomes" id="UP000762676">
    <property type="component" value="Unassembled WGS sequence"/>
</dbReference>
<dbReference type="EMBL" id="BMAT01013995">
    <property type="protein sequence ID" value="GFS24507.1"/>
    <property type="molecule type" value="Genomic_DNA"/>
</dbReference>
<feature type="compositionally biased region" description="Polar residues" evidence="1">
    <location>
        <begin position="190"/>
        <end position="204"/>
    </location>
</feature>
<comment type="caution">
    <text evidence="2">The sequence shown here is derived from an EMBL/GenBank/DDBJ whole genome shotgun (WGS) entry which is preliminary data.</text>
</comment>